<dbReference type="PANTHER" id="PTHR10903:SF184">
    <property type="entry name" value="GTP-BINDING PROTEIN A"/>
    <property type="match status" value="1"/>
</dbReference>
<reference evidence="7" key="1">
    <citation type="submission" date="2025-08" db="UniProtKB">
        <authorList>
            <consortium name="RefSeq"/>
        </authorList>
    </citation>
    <scope>IDENTIFICATION</scope>
</reference>
<dbReference type="PROSITE" id="PS51720">
    <property type="entry name" value="G_AIG1"/>
    <property type="match status" value="1"/>
</dbReference>
<proteinExistence type="inferred from homology"/>
<evidence type="ECO:0000259" key="5">
    <source>
        <dbReference type="PROSITE" id="PS51720"/>
    </source>
</evidence>
<accession>A0A9U8EM89</accession>
<evidence type="ECO:0000256" key="4">
    <source>
        <dbReference type="SAM" id="Coils"/>
    </source>
</evidence>
<dbReference type="SUPFAM" id="SSF52540">
    <property type="entry name" value="P-loop containing nucleoside triphosphate hydrolases"/>
    <property type="match status" value="1"/>
</dbReference>
<keyword evidence="2" id="KW-0547">Nucleotide-binding</keyword>
<dbReference type="Gene3D" id="3.40.50.300">
    <property type="entry name" value="P-loop containing nucleotide triphosphate hydrolases"/>
    <property type="match status" value="1"/>
</dbReference>
<evidence type="ECO:0000256" key="2">
    <source>
        <dbReference type="ARBA" id="ARBA00022741"/>
    </source>
</evidence>
<keyword evidence="6" id="KW-1185">Reference proteome</keyword>
<evidence type="ECO:0000256" key="3">
    <source>
        <dbReference type="ARBA" id="ARBA00023134"/>
    </source>
</evidence>
<dbReference type="Proteomes" id="UP001165740">
    <property type="component" value="Chromosome 16"/>
</dbReference>
<dbReference type="InterPro" id="IPR045058">
    <property type="entry name" value="GIMA/IAN/Toc"/>
</dbReference>
<dbReference type="KEGG" id="bgt:106078205"/>
<dbReference type="Pfam" id="PF04548">
    <property type="entry name" value="AIG1"/>
    <property type="match status" value="1"/>
</dbReference>
<evidence type="ECO:0000256" key="1">
    <source>
        <dbReference type="ARBA" id="ARBA00008535"/>
    </source>
</evidence>
<dbReference type="GO" id="GO:0005525">
    <property type="term" value="F:GTP binding"/>
    <property type="evidence" value="ECO:0007669"/>
    <property type="project" value="UniProtKB-KW"/>
</dbReference>
<dbReference type="FunFam" id="3.40.50.300:FF:000840">
    <property type="entry name" value="Immune-associated nucleotide-binding protein 9"/>
    <property type="match status" value="1"/>
</dbReference>
<dbReference type="AlphaFoldDB" id="A0A9U8EM89"/>
<evidence type="ECO:0000313" key="7">
    <source>
        <dbReference type="RefSeq" id="XP_013094476.2"/>
    </source>
</evidence>
<keyword evidence="4" id="KW-0175">Coiled coil</keyword>
<comment type="similarity">
    <text evidence="1">Belongs to the TRAFAC class TrmE-Era-EngA-EngB-Septin-like GTPase superfamily. AIG1/Toc34/Toc159-like paraseptin GTPase family. IAN subfamily.</text>
</comment>
<dbReference type="InterPro" id="IPR027417">
    <property type="entry name" value="P-loop_NTPase"/>
</dbReference>
<feature type="coiled-coil region" evidence="4">
    <location>
        <begin position="285"/>
        <end position="392"/>
    </location>
</feature>
<dbReference type="GeneID" id="106078205"/>
<feature type="domain" description="AIG1-type G" evidence="5">
    <location>
        <begin position="36"/>
        <end position="251"/>
    </location>
</feature>
<evidence type="ECO:0000313" key="6">
    <source>
        <dbReference type="Proteomes" id="UP001165740"/>
    </source>
</evidence>
<name>A0A9U8EM89_BIOGL</name>
<organism evidence="6 7">
    <name type="scientific">Biomphalaria glabrata</name>
    <name type="common">Bloodfluke planorb</name>
    <name type="synonym">Freshwater snail</name>
    <dbReference type="NCBI Taxonomy" id="6526"/>
    <lineage>
        <taxon>Eukaryota</taxon>
        <taxon>Metazoa</taxon>
        <taxon>Spiralia</taxon>
        <taxon>Lophotrochozoa</taxon>
        <taxon>Mollusca</taxon>
        <taxon>Gastropoda</taxon>
        <taxon>Heterobranchia</taxon>
        <taxon>Euthyneura</taxon>
        <taxon>Panpulmonata</taxon>
        <taxon>Hygrophila</taxon>
        <taxon>Lymnaeoidea</taxon>
        <taxon>Planorbidae</taxon>
        <taxon>Biomphalaria</taxon>
    </lineage>
</organism>
<keyword evidence="3" id="KW-0342">GTP-binding</keyword>
<dbReference type="PANTHER" id="PTHR10903">
    <property type="entry name" value="GTPASE, IMAP FAMILY MEMBER-RELATED"/>
    <property type="match status" value="1"/>
</dbReference>
<dbReference type="OrthoDB" id="431287at2759"/>
<protein>
    <submittedName>
        <fullName evidence="7">Uncharacterized protein LOC106078205 isoform X1</fullName>
    </submittedName>
</protein>
<sequence>MGFFSEKTKHYSSCIYLRSVKATSHKSGIKQISSDNKMVSLLLVGKTGCGKSATGNSILKKERFLSLLQTESVTKNIDHDFVKFRGRTLQVVDCPGLLDTNCTEKEAADLVSRSIQQAVAINPNGYDAVIYVCELGRFKKEDMEVIGQLKAFFGNDFFKKHCIIAVTHADMYDEDEEDGVTLKQWVKEQEGAFAEARKECCDRVVTFDNITSDQSVKDQQIEKLLGFVDTIVAKHGRYDQGMFERMREHREKYIQEKDEPFLSDESLKELASLKSEVREVDETKTDSAMKELELAKERAVRLKTKITTEDKNTGKLKNSLEENDLIIKLIQNKLDSIQKNIELELETTKAKKSFKKEKDESKKKTSELVDKLQELREKEKELNLDIDRTHKNSVKDNILFALQVAAVVLETASSVTSLVKGGVKLHKYVNKIK</sequence>
<dbReference type="RefSeq" id="XP_013094476.2">
    <property type="nucleotide sequence ID" value="XM_013239022.2"/>
</dbReference>
<dbReference type="InterPro" id="IPR006703">
    <property type="entry name" value="G_AIG1"/>
</dbReference>
<gene>
    <name evidence="7" type="primary">LOC106078205</name>
</gene>